<name>A0A6A4VHN7_AMPAM</name>
<keyword evidence="3" id="KW-1185">Reference proteome</keyword>
<dbReference type="OrthoDB" id="6380605at2759"/>
<dbReference type="SUPFAM" id="SSF52777">
    <property type="entry name" value="CoA-dependent acyltransferases"/>
    <property type="match status" value="1"/>
</dbReference>
<keyword evidence="1" id="KW-0812">Transmembrane</keyword>
<keyword evidence="1" id="KW-0472">Membrane</keyword>
<dbReference type="Proteomes" id="UP000440578">
    <property type="component" value="Unassembled WGS sequence"/>
</dbReference>
<protein>
    <submittedName>
        <fullName evidence="2">Putative diacylglycerol O-acyltransferase</fullName>
    </submittedName>
</protein>
<gene>
    <name evidence="2" type="ORF">FJT64_000840</name>
</gene>
<comment type="caution">
    <text evidence="2">The sequence shown here is derived from an EMBL/GenBank/DDBJ whole genome shotgun (WGS) entry which is preliminary data.</text>
</comment>
<accession>A0A6A4VHN7</accession>
<dbReference type="AlphaFoldDB" id="A0A6A4VHN7"/>
<keyword evidence="2" id="KW-0808">Transferase</keyword>
<evidence type="ECO:0000256" key="1">
    <source>
        <dbReference type="SAM" id="Phobius"/>
    </source>
</evidence>
<dbReference type="EMBL" id="VIIS01001742">
    <property type="protein sequence ID" value="KAF0293505.1"/>
    <property type="molecule type" value="Genomic_DNA"/>
</dbReference>
<organism evidence="2 3">
    <name type="scientific">Amphibalanus amphitrite</name>
    <name type="common">Striped barnacle</name>
    <name type="synonym">Balanus amphitrite</name>
    <dbReference type="NCBI Taxonomy" id="1232801"/>
    <lineage>
        <taxon>Eukaryota</taxon>
        <taxon>Metazoa</taxon>
        <taxon>Ecdysozoa</taxon>
        <taxon>Arthropoda</taxon>
        <taxon>Crustacea</taxon>
        <taxon>Multicrustacea</taxon>
        <taxon>Cirripedia</taxon>
        <taxon>Thoracica</taxon>
        <taxon>Thoracicalcarea</taxon>
        <taxon>Balanomorpha</taxon>
        <taxon>Balanoidea</taxon>
        <taxon>Balanidae</taxon>
        <taxon>Amphibalaninae</taxon>
        <taxon>Amphibalanus</taxon>
    </lineage>
</organism>
<reference evidence="2 3" key="1">
    <citation type="submission" date="2019-07" db="EMBL/GenBank/DDBJ databases">
        <title>Draft genome assembly of a fouling barnacle, Amphibalanus amphitrite (Darwin, 1854): The first reference genome for Thecostraca.</title>
        <authorList>
            <person name="Kim W."/>
        </authorList>
    </citation>
    <scope>NUCLEOTIDE SEQUENCE [LARGE SCALE GENOMIC DNA]</scope>
    <source>
        <strain evidence="2">SNU_AA5</strain>
        <tissue evidence="2">Soma without cirri and trophi</tissue>
    </source>
</reference>
<dbReference type="GO" id="GO:0016746">
    <property type="term" value="F:acyltransferase activity"/>
    <property type="evidence" value="ECO:0007669"/>
    <property type="project" value="UniProtKB-KW"/>
</dbReference>
<evidence type="ECO:0000313" key="3">
    <source>
        <dbReference type="Proteomes" id="UP000440578"/>
    </source>
</evidence>
<dbReference type="Gene3D" id="3.30.559.10">
    <property type="entry name" value="Chloramphenicol acetyltransferase-like domain"/>
    <property type="match status" value="1"/>
</dbReference>
<dbReference type="InterPro" id="IPR023213">
    <property type="entry name" value="CAT-like_dom_sf"/>
</dbReference>
<keyword evidence="2" id="KW-0012">Acyltransferase</keyword>
<sequence length="466" mass="49424">MIETRTNRPHSAAAGPVPAPFPGLKDAKVGRLVHPLDEGILCSFVGSFLVVALSLTLGICLTLVLLVLYPLAAAGRRVSVLCASSLRRLPLKRRLEVMANLVSPHDAQWLQMVEPDSAAPPPVHQALLMFDDQFQLEAVRRVVAAHLQHPSLARLSQRVVSFATGSAWLADDRFCVEQHIVSGPQLDGEGELAEFVGAEAARGLPLDRPPWQAVAVTVAGPPRRTGLLVRVHCVVSDGMGLLRALCHLLSEPATGPVPPRATFGSVTYSLNCVRALFVAPVTAAQWLLGCRPAAAGAGAAGASRTDVCLGGLSWEQVSQVKEVTHQSVQEILLSVVAGAVRSELKRAGLTTPPNLMLHSNELVLREVFQNLDGKTSGPGSFTGPLGKAADGSVHRLSPVKFRPVSGPELDLPDNIIADLSSDKLLLYQLTRAVRTGNISAKEACKKIGPLNHARSPVVTPYAGLVS</sequence>
<proteinExistence type="predicted"/>
<feature type="transmembrane region" description="Helical" evidence="1">
    <location>
        <begin position="44"/>
        <end position="69"/>
    </location>
</feature>
<keyword evidence="1" id="KW-1133">Transmembrane helix</keyword>
<evidence type="ECO:0000313" key="2">
    <source>
        <dbReference type="EMBL" id="KAF0293505.1"/>
    </source>
</evidence>